<name>A0A0S2M0L9_9MICC</name>
<sequence length="66" mass="6880">MRWRLCGALGSVVIGVASANISSTAFSTAGINPGEVFEGSMAMGFLGFLLTVIVTVDAYAAVRLRR</sequence>
<keyword evidence="1" id="KW-1133">Transmembrane helix</keyword>
<evidence type="ECO:0000313" key="3">
    <source>
        <dbReference type="Proteomes" id="UP000059574"/>
    </source>
</evidence>
<evidence type="ECO:0000313" key="2">
    <source>
        <dbReference type="EMBL" id="ALO67024.1"/>
    </source>
</evidence>
<evidence type="ECO:0000256" key="1">
    <source>
        <dbReference type="SAM" id="Phobius"/>
    </source>
</evidence>
<dbReference type="AlphaFoldDB" id="A0A0S2M0L9"/>
<dbReference type="RefSeq" id="WP_062288973.1">
    <property type="nucleotide sequence ID" value="NZ_CP013200.1"/>
</dbReference>
<keyword evidence="1" id="KW-0472">Membrane</keyword>
<organism evidence="2 3">
    <name type="scientific">Arthrobacter alpinus</name>
    <dbReference type="NCBI Taxonomy" id="656366"/>
    <lineage>
        <taxon>Bacteria</taxon>
        <taxon>Bacillati</taxon>
        <taxon>Actinomycetota</taxon>
        <taxon>Actinomycetes</taxon>
        <taxon>Micrococcales</taxon>
        <taxon>Micrococcaceae</taxon>
        <taxon>Arthrobacter</taxon>
    </lineage>
</organism>
<gene>
    <name evidence="2" type="ORF">AS189_11620</name>
</gene>
<dbReference type="Proteomes" id="UP000059574">
    <property type="component" value="Chromosome"/>
</dbReference>
<proteinExistence type="predicted"/>
<reference evidence="3" key="1">
    <citation type="submission" date="2015-11" db="EMBL/GenBank/DDBJ databases">
        <authorList>
            <person name="Kumar R."/>
            <person name="Singh D."/>
            <person name="Swarnkar M.K."/>
            <person name="Singh A.K."/>
            <person name="Kumar S."/>
        </authorList>
    </citation>
    <scope>NUCLEOTIDE SEQUENCE [LARGE SCALE GENOMIC DNA]</scope>
    <source>
        <strain evidence="3">ERGS4:06</strain>
    </source>
</reference>
<protein>
    <submittedName>
        <fullName evidence="2">Uncharacterized protein</fullName>
    </submittedName>
</protein>
<accession>A0A0S2M0L9</accession>
<reference evidence="2 3" key="2">
    <citation type="journal article" date="2016" name="J. Biotechnol.">
        <title>Complete genome sequence of Arthrobacter alpinus ERGS4:06, a yellow pigmented bacterium tolerant to cold and radiations isolated from Sikkim Himalaya.</title>
        <authorList>
            <person name="Kumar R."/>
            <person name="Singh D."/>
            <person name="Swarnkar M.K."/>
            <person name="Singh A.K."/>
            <person name="Kumar S."/>
        </authorList>
    </citation>
    <scope>NUCLEOTIDE SEQUENCE [LARGE SCALE GENOMIC DNA]</scope>
    <source>
        <strain evidence="2 3">ERGS4:06</strain>
    </source>
</reference>
<keyword evidence="1" id="KW-0812">Transmembrane</keyword>
<feature type="transmembrane region" description="Helical" evidence="1">
    <location>
        <begin position="43"/>
        <end position="62"/>
    </location>
</feature>
<dbReference type="EMBL" id="CP013200">
    <property type="protein sequence ID" value="ALO67024.1"/>
    <property type="molecule type" value="Genomic_DNA"/>
</dbReference>